<reference evidence="4 5" key="1">
    <citation type="submission" date="2018-06" db="EMBL/GenBank/DDBJ databases">
        <title>The Genome of Cuscuta australis (Dodder) Provides Insight into the Evolution of Plant Parasitism.</title>
        <authorList>
            <person name="Liu H."/>
        </authorList>
    </citation>
    <scope>NUCLEOTIDE SEQUENCE [LARGE SCALE GENOMIC DNA]</scope>
    <source>
        <strain evidence="5">cv. Yunnan</strain>
        <tissue evidence="4">Vines</tissue>
    </source>
</reference>
<dbReference type="InterPro" id="IPR001611">
    <property type="entry name" value="Leu-rich_rpt"/>
</dbReference>
<evidence type="ECO:0000256" key="3">
    <source>
        <dbReference type="ARBA" id="ARBA00022737"/>
    </source>
</evidence>
<dbReference type="Gene3D" id="3.80.10.10">
    <property type="entry name" value="Ribonuclease Inhibitor"/>
    <property type="match status" value="1"/>
</dbReference>
<protein>
    <recommendedName>
        <fullName evidence="6">Leucine-rich repeat-containing N-terminal plant-type domain-containing protein</fullName>
    </recommendedName>
</protein>
<sequence length="150" mass="16890">MNYLGLSQNNFRGAIPSCSNLLALQYIHLGKNRLTGQIPLELSSCSSLKLLDLMGNQLSGNIPSWIYMLSNLTILLLGGNNLHNPIPHQMCQLVSLNLFDLAMNRLSGDIPIPICLRNMPLGMKMYDYHDYLWDLGTPFLKILEIFLLTL</sequence>
<name>A0A328E618_9ASTE</name>
<dbReference type="Pfam" id="PF00560">
    <property type="entry name" value="LRR_1"/>
    <property type="match status" value="3"/>
</dbReference>
<evidence type="ECO:0000256" key="2">
    <source>
        <dbReference type="ARBA" id="ARBA00022614"/>
    </source>
</evidence>
<dbReference type="Proteomes" id="UP000249390">
    <property type="component" value="Unassembled WGS sequence"/>
</dbReference>
<dbReference type="InterPro" id="IPR051502">
    <property type="entry name" value="RLP_Defense_Trigger"/>
</dbReference>
<evidence type="ECO:0000313" key="4">
    <source>
        <dbReference type="EMBL" id="RAL52980.1"/>
    </source>
</evidence>
<comment type="caution">
    <text evidence="4">The sequence shown here is derived from an EMBL/GenBank/DDBJ whole genome shotgun (WGS) entry which is preliminary data.</text>
</comment>
<dbReference type="InterPro" id="IPR032675">
    <property type="entry name" value="LRR_dom_sf"/>
</dbReference>
<evidence type="ECO:0000313" key="5">
    <source>
        <dbReference type="Proteomes" id="UP000249390"/>
    </source>
</evidence>
<evidence type="ECO:0008006" key="6">
    <source>
        <dbReference type="Google" id="ProtNLM"/>
    </source>
</evidence>
<dbReference type="SUPFAM" id="SSF52058">
    <property type="entry name" value="L domain-like"/>
    <property type="match status" value="1"/>
</dbReference>
<dbReference type="EMBL" id="NQVE01000028">
    <property type="protein sequence ID" value="RAL52980.1"/>
    <property type="molecule type" value="Genomic_DNA"/>
</dbReference>
<keyword evidence="2" id="KW-0433">Leucine-rich repeat</keyword>
<dbReference type="FunFam" id="3.80.10.10:FF:000383">
    <property type="entry name" value="Leucine-rich repeat receptor protein kinase EMS1"/>
    <property type="match status" value="1"/>
</dbReference>
<organism evidence="4 5">
    <name type="scientific">Cuscuta australis</name>
    <dbReference type="NCBI Taxonomy" id="267555"/>
    <lineage>
        <taxon>Eukaryota</taxon>
        <taxon>Viridiplantae</taxon>
        <taxon>Streptophyta</taxon>
        <taxon>Embryophyta</taxon>
        <taxon>Tracheophyta</taxon>
        <taxon>Spermatophyta</taxon>
        <taxon>Magnoliopsida</taxon>
        <taxon>eudicotyledons</taxon>
        <taxon>Gunneridae</taxon>
        <taxon>Pentapetalae</taxon>
        <taxon>asterids</taxon>
        <taxon>lamiids</taxon>
        <taxon>Solanales</taxon>
        <taxon>Convolvulaceae</taxon>
        <taxon>Cuscuteae</taxon>
        <taxon>Cuscuta</taxon>
        <taxon>Cuscuta subgen. Grammica</taxon>
        <taxon>Cuscuta sect. Cleistogrammica</taxon>
    </lineage>
</organism>
<dbReference type="PANTHER" id="PTHR48062">
    <property type="entry name" value="RECEPTOR-LIKE PROTEIN 14"/>
    <property type="match status" value="1"/>
</dbReference>
<dbReference type="PANTHER" id="PTHR48062:SF21">
    <property type="entry name" value="RECEPTOR-LIKE PROTEIN 12"/>
    <property type="match status" value="1"/>
</dbReference>
<accession>A0A328E618</accession>
<keyword evidence="3" id="KW-0677">Repeat</keyword>
<evidence type="ECO:0000256" key="1">
    <source>
        <dbReference type="ARBA" id="ARBA00009592"/>
    </source>
</evidence>
<gene>
    <name evidence="4" type="ORF">DM860_016215</name>
</gene>
<proteinExistence type="inferred from homology"/>
<dbReference type="AlphaFoldDB" id="A0A328E618"/>
<keyword evidence="5" id="KW-1185">Reference proteome</keyword>
<comment type="similarity">
    <text evidence="1">Belongs to the RLP family.</text>
</comment>